<proteinExistence type="predicted"/>
<dbReference type="RefSeq" id="WP_101902745.1">
    <property type="nucleotide sequence ID" value="NZ_OZ038524.1"/>
</dbReference>
<keyword evidence="2" id="KW-1185">Reference proteome</keyword>
<gene>
    <name evidence="1" type="ORF">TD3509T_1532</name>
</gene>
<dbReference type="Proteomes" id="UP001497514">
    <property type="component" value="Chromosome"/>
</dbReference>
<protein>
    <recommendedName>
        <fullName evidence="3">Lipoprotein</fullName>
    </recommendedName>
</protein>
<sequence length="150" mass="17384">MKKINLLLVLIAIVFQGCKDDDECNQLCFTPPQPFQFEIVDKENGENLFTNETFDSNKITITDNLNNNESVEFSFISENNINLIQIRSIGWVTEIVNLKIDISDNHIFNFYVEAERIEDCCSHTEYDEINLTDSEFELDSQTGIYKILVE</sequence>
<evidence type="ECO:0000313" key="1">
    <source>
        <dbReference type="EMBL" id="CAL2083409.1"/>
    </source>
</evidence>
<evidence type="ECO:0000313" key="2">
    <source>
        <dbReference type="Proteomes" id="UP001497514"/>
    </source>
</evidence>
<organism evidence="1 2">
    <name type="scientific">Tenacibaculum dicentrarchi</name>
    <dbReference type="NCBI Taxonomy" id="669041"/>
    <lineage>
        <taxon>Bacteria</taxon>
        <taxon>Pseudomonadati</taxon>
        <taxon>Bacteroidota</taxon>
        <taxon>Flavobacteriia</taxon>
        <taxon>Flavobacteriales</taxon>
        <taxon>Flavobacteriaceae</taxon>
        <taxon>Tenacibaculum</taxon>
    </lineage>
</organism>
<evidence type="ECO:0008006" key="3">
    <source>
        <dbReference type="Google" id="ProtNLM"/>
    </source>
</evidence>
<accession>A0ABM9NXY8</accession>
<dbReference type="EMBL" id="OZ038524">
    <property type="protein sequence ID" value="CAL2083409.1"/>
    <property type="molecule type" value="Genomic_DNA"/>
</dbReference>
<reference evidence="1 2" key="1">
    <citation type="submission" date="2024-05" db="EMBL/GenBank/DDBJ databases">
        <authorList>
            <person name="Duchaud E."/>
        </authorList>
    </citation>
    <scope>NUCLEOTIDE SEQUENCE [LARGE SCALE GENOMIC DNA]</scope>
    <source>
        <strain evidence="1">Ena-SAMPLE-TAB-13-05-2024-13:56:06:370-140309</strain>
    </source>
</reference>
<name>A0ABM9NXY8_9FLAO</name>
<dbReference type="PROSITE" id="PS51257">
    <property type="entry name" value="PROKAR_LIPOPROTEIN"/>
    <property type="match status" value="1"/>
</dbReference>